<reference evidence="2" key="1">
    <citation type="submission" date="2020-11" db="EMBL/GenBank/DDBJ databases">
        <authorList>
            <person name="Whitehead M."/>
        </authorList>
    </citation>
    <scope>NUCLEOTIDE SEQUENCE</scope>
    <source>
        <strain evidence="2">EGII</strain>
    </source>
</reference>
<organism evidence="2 3">
    <name type="scientific">Ceratitis capitata</name>
    <name type="common">Mediterranean fruit fly</name>
    <name type="synonym">Tephritis capitata</name>
    <dbReference type="NCBI Taxonomy" id="7213"/>
    <lineage>
        <taxon>Eukaryota</taxon>
        <taxon>Metazoa</taxon>
        <taxon>Ecdysozoa</taxon>
        <taxon>Arthropoda</taxon>
        <taxon>Hexapoda</taxon>
        <taxon>Insecta</taxon>
        <taxon>Pterygota</taxon>
        <taxon>Neoptera</taxon>
        <taxon>Endopterygota</taxon>
        <taxon>Diptera</taxon>
        <taxon>Brachycera</taxon>
        <taxon>Muscomorpha</taxon>
        <taxon>Tephritoidea</taxon>
        <taxon>Tephritidae</taxon>
        <taxon>Ceratitis</taxon>
        <taxon>Ceratitis</taxon>
    </lineage>
</organism>
<sequence length="81" mass="8116">MDASEMLPMQSLLSNENGSGSFSIDSELNGGGASSNIVNNSSVASNTNSITSSDLITKSFDSSIEIPQMIGGTAVGSGAKV</sequence>
<proteinExistence type="predicted"/>
<protein>
    <submittedName>
        <fullName evidence="2">(Mediterranean fruit fly) hypothetical protein</fullName>
    </submittedName>
</protein>
<evidence type="ECO:0000313" key="3">
    <source>
        <dbReference type="Proteomes" id="UP000606786"/>
    </source>
</evidence>
<feature type="compositionally biased region" description="Polar residues" evidence="1">
    <location>
        <begin position="11"/>
        <end position="26"/>
    </location>
</feature>
<name>A0A811VJI4_CERCA</name>
<evidence type="ECO:0000313" key="2">
    <source>
        <dbReference type="EMBL" id="CAD7014252.1"/>
    </source>
</evidence>
<comment type="caution">
    <text evidence="2">The sequence shown here is derived from an EMBL/GenBank/DDBJ whole genome shotgun (WGS) entry which is preliminary data.</text>
</comment>
<evidence type="ECO:0000256" key="1">
    <source>
        <dbReference type="SAM" id="MobiDB-lite"/>
    </source>
</evidence>
<dbReference type="Proteomes" id="UP000606786">
    <property type="component" value="Unassembled WGS sequence"/>
</dbReference>
<keyword evidence="3" id="KW-1185">Reference proteome</keyword>
<dbReference type="OrthoDB" id="18937at2759"/>
<accession>A0A811VJI4</accession>
<feature type="region of interest" description="Disordered" evidence="1">
    <location>
        <begin position="1"/>
        <end position="27"/>
    </location>
</feature>
<dbReference type="AlphaFoldDB" id="A0A811VJI4"/>
<gene>
    <name evidence="2" type="ORF">CCAP1982_LOCUS22255</name>
</gene>
<dbReference type="EMBL" id="CAJHJT010000056">
    <property type="protein sequence ID" value="CAD7014252.1"/>
    <property type="molecule type" value="Genomic_DNA"/>
</dbReference>